<dbReference type="RefSeq" id="WP_167490392.1">
    <property type="nucleotide sequence ID" value="NZ_CP046173.1"/>
</dbReference>
<feature type="chain" id="PRO_5039350322" evidence="2">
    <location>
        <begin position="22"/>
        <end position="77"/>
    </location>
</feature>
<evidence type="ECO:0000313" key="4">
    <source>
        <dbReference type="Proteomes" id="UP000500953"/>
    </source>
</evidence>
<feature type="signal peptide" evidence="2">
    <location>
        <begin position="1"/>
        <end position="21"/>
    </location>
</feature>
<protein>
    <submittedName>
        <fullName evidence="3">Uncharacterized protein</fullName>
    </submittedName>
</protein>
<dbReference type="EMBL" id="CP046173">
    <property type="protein sequence ID" value="QIS23010.1"/>
    <property type="molecule type" value="Genomic_DNA"/>
</dbReference>
<evidence type="ECO:0000256" key="2">
    <source>
        <dbReference type="SAM" id="SignalP"/>
    </source>
</evidence>
<dbReference type="AlphaFoldDB" id="A0A6G9ZC56"/>
<gene>
    <name evidence="3" type="ORF">F6W96_36400</name>
</gene>
<feature type="region of interest" description="Disordered" evidence="1">
    <location>
        <begin position="42"/>
        <end position="77"/>
    </location>
</feature>
<organism evidence="3 4">
    <name type="scientific">Nocardia terpenica</name>
    <dbReference type="NCBI Taxonomy" id="455432"/>
    <lineage>
        <taxon>Bacteria</taxon>
        <taxon>Bacillati</taxon>
        <taxon>Actinomycetota</taxon>
        <taxon>Actinomycetes</taxon>
        <taxon>Mycobacteriales</taxon>
        <taxon>Nocardiaceae</taxon>
        <taxon>Nocardia</taxon>
    </lineage>
</organism>
<sequence>MRMKRLAALSAATVIGGSVLAAGAAAAQPGTPMCPIYDPSSIYCHMPPPPDNDPNDQPGNGHSLDHNFDRDHDHGLR</sequence>
<keyword evidence="2" id="KW-0732">Signal</keyword>
<feature type="compositionally biased region" description="Basic and acidic residues" evidence="1">
    <location>
        <begin position="63"/>
        <end position="77"/>
    </location>
</feature>
<proteinExistence type="predicted"/>
<dbReference type="Proteomes" id="UP000500953">
    <property type="component" value="Chromosome"/>
</dbReference>
<name>A0A6G9ZC56_9NOCA</name>
<accession>A0A6G9ZC56</accession>
<evidence type="ECO:0000313" key="3">
    <source>
        <dbReference type="EMBL" id="QIS23010.1"/>
    </source>
</evidence>
<evidence type="ECO:0000256" key="1">
    <source>
        <dbReference type="SAM" id="MobiDB-lite"/>
    </source>
</evidence>
<reference evidence="3 4" key="1">
    <citation type="journal article" date="2019" name="ACS Chem. Biol.">
        <title>Identification and Mobilization of a Cryptic Antibiotic Biosynthesis Gene Locus from a Human-Pathogenic Nocardia Isolate.</title>
        <authorList>
            <person name="Herisse M."/>
            <person name="Ishida K."/>
            <person name="Porter J.L."/>
            <person name="Howden B."/>
            <person name="Hertweck C."/>
            <person name="Stinear T.P."/>
            <person name="Pidot S.J."/>
        </authorList>
    </citation>
    <scope>NUCLEOTIDE SEQUENCE [LARGE SCALE GENOMIC DNA]</scope>
    <source>
        <strain evidence="3 4">AUSMDU00012715</strain>
    </source>
</reference>